<dbReference type="Proteomes" id="UP000266673">
    <property type="component" value="Unassembled WGS sequence"/>
</dbReference>
<name>A0A397TUS7_9GLOM</name>
<protein>
    <submittedName>
        <fullName evidence="2">Uncharacterized protein</fullName>
    </submittedName>
</protein>
<proteinExistence type="predicted"/>
<dbReference type="AlphaFoldDB" id="A0A397TUS7"/>
<evidence type="ECO:0000313" key="3">
    <source>
        <dbReference type="Proteomes" id="UP000266673"/>
    </source>
</evidence>
<evidence type="ECO:0000256" key="1">
    <source>
        <dbReference type="SAM" id="Coils"/>
    </source>
</evidence>
<accession>A0A397TUS7</accession>
<sequence length="124" mass="14713">MSLHEEAQKLREELNSVKDELIDLNFQYSQKVAESKNMRKEIEQKDEVINKLIRKVKILNLDKKNSNNKFENLKTENNIRILRNSLRMADCERIQNATKMNDAKVKGDNLERKYNTLVEHIKVN</sequence>
<keyword evidence="3" id="KW-1185">Reference proteome</keyword>
<organism evidence="2 3">
    <name type="scientific">Gigaspora rosea</name>
    <dbReference type="NCBI Taxonomy" id="44941"/>
    <lineage>
        <taxon>Eukaryota</taxon>
        <taxon>Fungi</taxon>
        <taxon>Fungi incertae sedis</taxon>
        <taxon>Mucoromycota</taxon>
        <taxon>Glomeromycotina</taxon>
        <taxon>Glomeromycetes</taxon>
        <taxon>Diversisporales</taxon>
        <taxon>Gigasporaceae</taxon>
        <taxon>Gigaspora</taxon>
    </lineage>
</organism>
<keyword evidence="1" id="KW-0175">Coiled coil</keyword>
<dbReference type="OrthoDB" id="2410400at2759"/>
<feature type="coiled-coil region" evidence="1">
    <location>
        <begin position="4"/>
        <end position="76"/>
    </location>
</feature>
<dbReference type="EMBL" id="QKWP01005240">
    <property type="protein sequence ID" value="RIB00119.1"/>
    <property type="molecule type" value="Genomic_DNA"/>
</dbReference>
<comment type="caution">
    <text evidence="2">The sequence shown here is derived from an EMBL/GenBank/DDBJ whole genome shotgun (WGS) entry which is preliminary data.</text>
</comment>
<reference evidence="2 3" key="1">
    <citation type="submission" date="2018-06" db="EMBL/GenBank/DDBJ databases">
        <title>Comparative genomics reveals the genomic features of Rhizophagus irregularis, R. cerebriforme, R. diaphanum and Gigaspora rosea, and their symbiotic lifestyle signature.</title>
        <authorList>
            <person name="Morin E."/>
            <person name="San Clemente H."/>
            <person name="Chen E.C.H."/>
            <person name="De La Providencia I."/>
            <person name="Hainaut M."/>
            <person name="Kuo A."/>
            <person name="Kohler A."/>
            <person name="Murat C."/>
            <person name="Tang N."/>
            <person name="Roy S."/>
            <person name="Loubradou J."/>
            <person name="Henrissat B."/>
            <person name="Grigoriev I.V."/>
            <person name="Corradi N."/>
            <person name="Roux C."/>
            <person name="Martin F.M."/>
        </authorList>
    </citation>
    <scope>NUCLEOTIDE SEQUENCE [LARGE SCALE GENOMIC DNA]</scope>
    <source>
        <strain evidence="2 3">DAOM 194757</strain>
    </source>
</reference>
<evidence type="ECO:0000313" key="2">
    <source>
        <dbReference type="EMBL" id="RIB00119.1"/>
    </source>
</evidence>
<gene>
    <name evidence="2" type="ORF">C2G38_2150969</name>
</gene>